<keyword evidence="3" id="KW-1185">Reference proteome</keyword>
<feature type="transmembrane region" description="Helical" evidence="1">
    <location>
        <begin position="180"/>
        <end position="209"/>
    </location>
</feature>
<gene>
    <name evidence="2" type="ORF">SAMN02910344_00555</name>
</gene>
<keyword evidence="1" id="KW-1133">Transmembrane helix</keyword>
<reference evidence="2 3" key="1">
    <citation type="submission" date="2016-10" db="EMBL/GenBank/DDBJ databases">
        <authorList>
            <person name="Varghese N."/>
            <person name="Submissions S."/>
        </authorList>
    </citation>
    <scope>NUCLEOTIDE SEQUENCE [LARGE SCALE GENOMIC DNA]</scope>
    <source>
        <strain evidence="2 3">DSM 1361</strain>
    </source>
</reference>
<name>A0A662ZFS4_9GAMM</name>
<dbReference type="Pfam" id="PF04307">
    <property type="entry name" value="YdjM"/>
    <property type="match status" value="1"/>
</dbReference>
<dbReference type="RefSeq" id="WP_031578051.1">
    <property type="nucleotide sequence ID" value="NZ_FOXF01000006.1"/>
</dbReference>
<dbReference type="InterPro" id="IPR007404">
    <property type="entry name" value="YdjM-like"/>
</dbReference>
<feature type="transmembrane region" description="Helical" evidence="1">
    <location>
        <begin position="114"/>
        <end position="130"/>
    </location>
</feature>
<keyword evidence="1" id="KW-0472">Membrane</keyword>
<accession>A0A662ZFS4</accession>
<evidence type="ECO:0000313" key="2">
    <source>
        <dbReference type="EMBL" id="SFP14825.1"/>
    </source>
</evidence>
<feature type="transmembrane region" description="Helical" evidence="1">
    <location>
        <begin position="91"/>
        <end position="108"/>
    </location>
</feature>
<feature type="transmembrane region" description="Helical" evidence="1">
    <location>
        <begin position="137"/>
        <end position="160"/>
    </location>
</feature>
<evidence type="ECO:0000256" key="1">
    <source>
        <dbReference type="SAM" id="Phobius"/>
    </source>
</evidence>
<sequence length="212" mass="23746">MKGRTHLVAGLSASLLLVHPGDWQTFVTGIIASVIGGTVSDIDSRLSRPHGRATLLIALVFLAVIAFVVIDGEYNLDLYRTITGNEHLSDVVRGSIGFVLICALGMNIKHRAFMHSFFGMISLSFCVFLIEPRALPFFEIAFLTHIFLDFLNSYDIYFFYPFSFCKYCLRLAEDDGFADRVLFMLCTALSIWLMVLIPADILGLFSWLASVR</sequence>
<dbReference type="EMBL" id="FOXF01000006">
    <property type="protein sequence ID" value="SFP14825.1"/>
    <property type="molecule type" value="Genomic_DNA"/>
</dbReference>
<keyword evidence="2" id="KW-0378">Hydrolase</keyword>
<organism evidence="2 3">
    <name type="scientific">Ruminobacter amylophilus</name>
    <dbReference type="NCBI Taxonomy" id="867"/>
    <lineage>
        <taxon>Bacteria</taxon>
        <taxon>Pseudomonadati</taxon>
        <taxon>Pseudomonadota</taxon>
        <taxon>Gammaproteobacteria</taxon>
        <taxon>Aeromonadales</taxon>
        <taxon>Succinivibrionaceae</taxon>
        <taxon>Ruminobacter</taxon>
    </lineage>
</organism>
<dbReference type="GO" id="GO:0016787">
    <property type="term" value="F:hydrolase activity"/>
    <property type="evidence" value="ECO:0007669"/>
    <property type="project" value="UniProtKB-KW"/>
</dbReference>
<feature type="transmembrane region" description="Helical" evidence="1">
    <location>
        <begin position="52"/>
        <end position="70"/>
    </location>
</feature>
<dbReference type="OrthoDB" id="5459053at2"/>
<protein>
    <submittedName>
        <fullName evidence="2">LexA-binding, inner membrane-associated putative hydrolase</fullName>
    </submittedName>
</protein>
<dbReference type="Proteomes" id="UP000243745">
    <property type="component" value="Unassembled WGS sequence"/>
</dbReference>
<keyword evidence="1" id="KW-0812">Transmembrane</keyword>
<dbReference type="AlphaFoldDB" id="A0A662ZFS4"/>
<proteinExistence type="predicted"/>
<evidence type="ECO:0000313" key="3">
    <source>
        <dbReference type="Proteomes" id="UP000243745"/>
    </source>
</evidence>